<gene>
    <name evidence="1" type="ORF">CN495_08550</name>
</gene>
<name>A0ABD6S9S3_BACTU</name>
<proteinExistence type="predicted"/>
<comment type="caution">
    <text evidence="1">The sequence shown here is derived from an EMBL/GenBank/DDBJ whole genome shotgun (WGS) entry which is preliminary data.</text>
</comment>
<evidence type="ECO:0000313" key="2">
    <source>
        <dbReference type="Proteomes" id="UP000219897"/>
    </source>
</evidence>
<accession>A0ABD6S9S3</accession>
<evidence type="ECO:0000313" key="1">
    <source>
        <dbReference type="EMBL" id="PER55790.1"/>
    </source>
</evidence>
<organism evidence="1 2">
    <name type="scientific">Bacillus thuringiensis</name>
    <dbReference type="NCBI Taxonomy" id="1428"/>
    <lineage>
        <taxon>Bacteria</taxon>
        <taxon>Bacillati</taxon>
        <taxon>Bacillota</taxon>
        <taxon>Bacilli</taxon>
        <taxon>Bacillales</taxon>
        <taxon>Bacillaceae</taxon>
        <taxon>Bacillus</taxon>
        <taxon>Bacillus cereus group</taxon>
    </lineage>
</organism>
<dbReference type="RefSeq" id="WP_098317127.1">
    <property type="nucleotide sequence ID" value="NZ_NTYF01000023.1"/>
</dbReference>
<sequence length="136" mass="15563">MKLQDIKEDKSLWERKAVDGVGNVLLVEESYYDGIVACVESEKAVQMRFYKVMFGLGDNVKVIRAKSQFEAVGYYLIEVMKYGDIHDVVVKEMEPTEQIEWECVGFPTYKTLEEIYSENEKTGGNTEPCVVVSLED</sequence>
<dbReference type="AlphaFoldDB" id="A0ABD6S9S3"/>
<dbReference type="EMBL" id="NTYF01000023">
    <property type="protein sequence ID" value="PER55790.1"/>
    <property type="molecule type" value="Genomic_DNA"/>
</dbReference>
<reference evidence="1 2" key="1">
    <citation type="submission" date="2017-09" db="EMBL/GenBank/DDBJ databases">
        <title>Large-scale bioinformatics analysis of Bacillus genomes uncovers conserved roles of natural products in bacterial physiology.</title>
        <authorList>
            <consortium name="Agbiome Team Llc"/>
            <person name="Bleich R.M."/>
            <person name="Kirk G.J."/>
            <person name="Santa Maria K.C."/>
            <person name="Allen S.E."/>
            <person name="Farag S."/>
            <person name="Shank E.A."/>
            <person name="Bowers A."/>
        </authorList>
    </citation>
    <scope>NUCLEOTIDE SEQUENCE [LARGE SCALE GENOMIC DNA]</scope>
    <source>
        <strain evidence="1 2">AFS005140</strain>
    </source>
</reference>
<dbReference type="Proteomes" id="UP000219897">
    <property type="component" value="Unassembled WGS sequence"/>
</dbReference>
<protein>
    <submittedName>
        <fullName evidence="1">Uncharacterized protein</fullName>
    </submittedName>
</protein>